<organism evidence="4 5">
    <name type="scientific">Acidiferrobacter thiooxydans</name>
    <dbReference type="NCBI Taxonomy" id="163359"/>
    <lineage>
        <taxon>Bacteria</taxon>
        <taxon>Pseudomonadati</taxon>
        <taxon>Pseudomonadota</taxon>
        <taxon>Gammaproteobacteria</taxon>
        <taxon>Acidiferrobacterales</taxon>
        <taxon>Acidiferrobacteraceae</taxon>
        <taxon>Acidiferrobacter</taxon>
    </lineage>
</organism>
<sequence>MRRALLVGCMLALLAGCVARIPAPIHNDGMALAGGRGYYRVLPGDTLYSIAFETGHDYRTLARWNHIPAPYRIEVGERLRLSAPRRARVAPPPAGRPVRPPSRPLSMPLAQRVPSRPAQPRMRVSAVRWIWPARGVVKETFGRGPLSGRPGNRGIDILGRPGEPVRAAAAGRVVYRGSRLPGYGKLIIIKENNEYLSAYAHNARIKVEEGAMVRQGEVIAIMGDSGTNRVELEFEIRRRGIPVNPLRYLPVRHH</sequence>
<dbReference type="PANTHER" id="PTHR21666:SF263">
    <property type="entry name" value="MUREIN HYDROLASE ACTIVATOR NLPD"/>
    <property type="match status" value="1"/>
</dbReference>
<dbReference type="Pfam" id="PF01476">
    <property type="entry name" value="LysM"/>
    <property type="match status" value="1"/>
</dbReference>
<dbReference type="InterPro" id="IPR011055">
    <property type="entry name" value="Dup_hybrid_motif"/>
</dbReference>
<dbReference type="GO" id="GO:0032153">
    <property type="term" value="C:cell division site"/>
    <property type="evidence" value="ECO:0007669"/>
    <property type="project" value="TreeGrafter"/>
</dbReference>
<dbReference type="InterPro" id="IPR036779">
    <property type="entry name" value="LysM_dom_sf"/>
</dbReference>
<dbReference type="SMART" id="SM00257">
    <property type="entry name" value="LysM"/>
    <property type="match status" value="1"/>
</dbReference>
<comment type="similarity">
    <text evidence="1">Belongs to the E.coli NlpD/Haemophilus LppB family.</text>
</comment>
<dbReference type="PROSITE" id="PS51782">
    <property type="entry name" value="LYSM"/>
    <property type="match status" value="1"/>
</dbReference>
<proteinExistence type="inferred from homology"/>
<dbReference type="PROSITE" id="PS51257">
    <property type="entry name" value="PROKAR_LIPOPROTEIN"/>
    <property type="match status" value="1"/>
</dbReference>
<dbReference type="InterPro" id="IPR016047">
    <property type="entry name" value="M23ase_b-sheet_dom"/>
</dbReference>
<dbReference type="STRING" id="163359.A9R16_10145"/>
<dbReference type="PANTHER" id="PTHR21666">
    <property type="entry name" value="PEPTIDASE-RELATED"/>
    <property type="match status" value="1"/>
</dbReference>
<keyword evidence="5" id="KW-1185">Reference proteome</keyword>
<feature type="signal peptide" evidence="3">
    <location>
        <begin position="1"/>
        <end position="19"/>
    </location>
</feature>
<dbReference type="CDD" id="cd12797">
    <property type="entry name" value="M23_peptidase"/>
    <property type="match status" value="1"/>
</dbReference>
<feature type="chain" id="PRO_5043825716" evidence="3">
    <location>
        <begin position="20"/>
        <end position="254"/>
    </location>
</feature>
<dbReference type="Gene3D" id="3.10.350.10">
    <property type="entry name" value="LysM domain"/>
    <property type="match status" value="1"/>
</dbReference>
<dbReference type="OrthoDB" id="9793746at2"/>
<evidence type="ECO:0000256" key="2">
    <source>
        <dbReference type="SAM" id="MobiDB-lite"/>
    </source>
</evidence>
<dbReference type="SUPFAM" id="SSF51261">
    <property type="entry name" value="Duplicated hybrid motif"/>
    <property type="match status" value="1"/>
</dbReference>
<comment type="caution">
    <text evidence="4">The sequence shown here is derived from an EMBL/GenBank/DDBJ whole genome shotgun (WGS) entry which is preliminary data.</text>
</comment>
<feature type="compositionally biased region" description="Pro residues" evidence="2">
    <location>
        <begin position="90"/>
        <end position="103"/>
    </location>
</feature>
<keyword evidence="3" id="KW-0732">Signal</keyword>
<reference evidence="4 5" key="1">
    <citation type="submission" date="2018-02" db="EMBL/GenBank/DDBJ databases">
        <title>Insights into the biology of acidophilic members of the Acidiferrobacteraceae family derived from comparative genomic analyses.</title>
        <authorList>
            <person name="Issotta F."/>
            <person name="Thyssen C."/>
            <person name="Mena C."/>
            <person name="Moya A."/>
            <person name="Bellenberg S."/>
            <person name="Sproer C."/>
            <person name="Covarrubias P.C."/>
            <person name="Sand W."/>
            <person name="Quatrini R."/>
            <person name="Vera M."/>
        </authorList>
    </citation>
    <scope>NUCLEOTIDE SEQUENCE [LARGE SCALE GENOMIC DNA]</scope>
    <source>
        <strain evidence="5">m-1</strain>
    </source>
</reference>
<feature type="region of interest" description="Disordered" evidence="2">
    <location>
        <begin position="84"/>
        <end position="117"/>
    </location>
</feature>
<dbReference type="Gene3D" id="2.70.70.10">
    <property type="entry name" value="Glucose Permease (Domain IIA)"/>
    <property type="match status" value="1"/>
</dbReference>
<dbReference type="AlphaFoldDB" id="A0A1C2G2P7"/>
<evidence type="ECO:0000313" key="4">
    <source>
        <dbReference type="EMBL" id="RCN56239.1"/>
    </source>
</evidence>
<gene>
    <name evidence="4" type="ORF">C4900_10340</name>
</gene>
<dbReference type="Proteomes" id="UP000253250">
    <property type="component" value="Unassembled WGS sequence"/>
</dbReference>
<dbReference type="GO" id="GO:0009279">
    <property type="term" value="C:cell outer membrane"/>
    <property type="evidence" value="ECO:0007669"/>
    <property type="project" value="TreeGrafter"/>
</dbReference>
<dbReference type="EMBL" id="PSYR01000002">
    <property type="protein sequence ID" value="RCN56239.1"/>
    <property type="molecule type" value="Genomic_DNA"/>
</dbReference>
<dbReference type="InterPro" id="IPR050570">
    <property type="entry name" value="Cell_wall_metabolism_enzyme"/>
</dbReference>
<evidence type="ECO:0000313" key="5">
    <source>
        <dbReference type="Proteomes" id="UP000253250"/>
    </source>
</evidence>
<evidence type="ECO:0000256" key="1">
    <source>
        <dbReference type="ARBA" id="ARBA00038420"/>
    </source>
</evidence>
<evidence type="ECO:0000256" key="3">
    <source>
        <dbReference type="SAM" id="SignalP"/>
    </source>
</evidence>
<name>A0A1C2G2P7_9GAMM</name>
<dbReference type="GO" id="GO:0004222">
    <property type="term" value="F:metalloendopeptidase activity"/>
    <property type="evidence" value="ECO:0007669"/>
    <property type="project" value="TreeGrafter"/>
</dbReference>
<dbReference type="CDD" id="cd00118">
    <property type="entry name" value="LysM"/>
    <property type="match status" value="1"/>
</dbReference>
<dbReference type="RefSeq" id="WP_065969639.1">
    <property type="nucleotide sequence ID" value="NZ_CP080624.1"/>
</dbReference>
<protein>
    <submittedName>
        <fullName evidence="4">LysM peptidoglycan-binding domain-containing protein</fullName>
    </submittedName>
</protein>
<dbReference type="InterPro" id="IPR018392">
    <property type="entry name" value="LysM"/>
</dbReference>
<dbReference type="Pfam" id="PF01551">
    <property type="entry name" value="Peptidase_M23"/>
    <property type="match status" value="1"/>
</dbReference>
<accession>A0A1C2G2P7</accession>